<keyword evidence="3" id="KW-1185">Reference proteome</keyword>
<dbReference type="AlphaFoldDB" id="A0A4Y2VRH5"/>
<feature type="region of interest" description="Disordered" evidence="1">
    <location>
        <begin position="1"/>
        <end position="30"/>
    </location>
</feature>
<sequence>CRTPWKRDRTRGACRAGSEEGISAGDHKGRQAGHVIPCMQGNNTSIITQTATPKIILNHDPID</sequence>
<comment type="caution">
    <text evidence="2">The sequence shown here is derived from an EMBL/GenBank/DDBJ whole genome shotgun (WGS) entry which is preliminary data.</text>
</comment>
<protein>
    <submittedName>
        <fullName evidence="2">Uncharacterized protein</fullName>
    </submittedName>
</protein>
<organism evidence="2 3">
    <name type="scientific">Araneus ventricosus</name>
    <name type="common">Orbweaver spider</name>
    <name type="synonym">Epeira ventricosa</name>
    <dbReference type="NCBI Taxonomy" id="182803"/>
    <lineage>
        <taxon>Eukaryota</taxon>
        <taxon>Metazoa</taxon>
        <taxon>Ecdysozoa</taxon>
        <taxon>Arthropoda</taxon>
        <taxon>Chelicerata</taxon>
        <taxon>Arachnida</taxon>
        <taxon>Araneae</taxon>
        <taxon>Araneomorphae</taxon>
        <taxon>Entelegynae</taxon>
        <taxon>Araneoidea</taxon>
        <taxon>Araneidae</taxon>
        <taxon>Araneus</taxon>
    </lineage>
</organism>
<gene>
    <name evidence="2" type="ORF">AVEN_88234_1</name>
</gene>
<proteinExistence type="predicted"/>
<dbReference type="Proteomes" id="UP000499080">
    <property type="component" value="Unassembled WGS sequence"/>
</dbReference>
<dbReference type="EMBL" id="BGPR01050236">
    <property type="protein sequence ID" value="GBO27251.1"/>
    <property type="molecule type" value="Genomic_DNA"/>
</dbReference>
<evidence type="ECO:0000313" key="2">
    <source>
        <dbReference type="EMBL" id="GBO27251.1"/>
    </source>
</evidence>
<name>A0A4Y2VRH5_ARAVE</name>
<reference evidence="2 3" key="1">
    <citation type="journal article" date="2019" name="Sci. Rep.">
        <title>Orb-weaving spider Araneus ventricosus genome elucidates the spidroin gene catalogue.</title>
        <authorList>
            <person name="Kono N."/>
            <person name="Nakamura H."/>
            <person name="Ohtoshi R."/>
            <person name="Moran D.A.P."/>
            <person name="Shinohara A."/>
            <person name="Yoshida Y."/>
            <person name="Fujiwara M."/>
            <person name="Mori M."/>
            <person name="Tomita M."/>
            <person name="Arakawa K."/>
        </authorList>
    </citation>
    <scope>NUCLEOTIDE SEQUENCE [LARGE SCALE GENOMIC DNA]</scope>
</reference>
<feature type="compositionally biased region" description="Basic and acidic residues" evidence="1">
    <location>
        <begin position="1"/>
        <end position="11"/>
    </location>
</feature>
<feature type="non-terminal residue" evidence="2">
    <location>
        <position position="1"/>
    </location>
</feature>
<evidence type="ECO:0000313" key="3">
    <source>
        <dbReference type="Proteomes" id="UP000499080"/>
    </source>
</evidence>
<accession>A0A4Y2VRH5</accession>
<evidence type="ECO:0000256" key="1">
    <source>
        <dbReference type="SAM" id="MobiDB-lite"/>
    </source>
</evidence>